<organism evidence="3 4">
    <name type="scientific">Camelina sativa</name>
    <name type="common">False flax</name>
    <name type="synonym">Myagrum sativum</name>
    <dbReference type="NCBI Taxonomy" id="90675"/>
    <lineage>
        <taxon>Eukaryota</taxon>
        <taxon>Viridiplantae</taxon>
        <taxon>Streptophyta</taxon>
        <taxon>Embryophyta</taxon>
        <taxon>Tracheophyta</taxon>
        <taxon>Spermatophyta</taxon>
        <taxon>Magnoliopsida</taxon>
        <taxon>eudicotyledons</taxon>
        <taxon>Gunneridae</taxon>
        <taxon>Pentapetalae</taxon>
        <taxon>rosids</taxon>
        <taxon>malvids</taxon>
        <taxon>Brassicales</taxon>
        <taxon>Brassicaceae</taxon>
        <taxon>Camelineae</taxon>
        <taxon>Camelina</taxon>
    </lineage>
</organism>
<reference evidence="3" key="1">
    <citation type="journal article" date="2014" name="Nat. Commun.">
        <title>The emerging biofuel crop Camelina sativa retains a highly undifferentiated hexaploid genome structure.</title>
        <authorList>
            <person name="Kagale S."/>
            <person name="Koh C."/>
            <person name="Nixon J."/>
            <person name="Bollina V."/>
            <person name="Clarke W.E."/>
            <person name="Tuteja R."/>
            <person name="Spillane C."/>
            <person name="Robinson S.J."/>
            <person name="Links M.G."/>
            <person name="Clarke C."/>
            <person name="Higgins E.E."/>
            <person name="Huebert T."/>
            <person name="Sharpe A.G."/>
            <person name="Parkin I.A."/>
        </authorList>
    </citation>
    <scope>NUCLEOTIDE SEQUENCE [LARGE SCALE GENOMIC DNA]</scope>
    <source>
        <strain evidence="3">cv. DH55</strain>
    </source>
</reference>
<reference evidence="4" key="2">
    <citation type="submission" date="2025-08" db="UniProtKB">
        <authorList>
            <consortium name="RefSeq"/>
        </authorList>
    </citation>
    <scope>IDENTIFICATION</scope>
    <source>
        <tissue evidence="4">Leaf</tissue>
    </source>
</reference>
<dbReference type="PANTHER" id="PTHR45749">
    <property type="match status" value="1"/>
</dbReference>
<sequence length="276" mass="31553">MKRFFKPVSGSTSNTNVDDLSWDPAERKEIMSYHPNERDEIRRKYLVRGPCQPYDHPFKKTKMSNAMRRFNPAWFEKYEGFCNWNKPDRLDIHMGKSSNSSHCCAAEKCDNLMKQGQSIVHALFNQDNVGKKEYHIRLNVSIDVSRYLLRLGLSFRGHDESEESANRGNFLQLMKYTGDKNDAIKQMAIVFRFVDKSGAVKERFIGVVHVKETSSASLKSAIDNLFAKYGLSLKRLRGQGYGGASNMKGEFNGLRALVVRENSAAYYLELLAKGKI</sequence>
<gene>
    <name evidence="4" type="primary">LOC104715460</name>
</gene>
<feature type="region of interest" description="Disordered" evidence="1">
    <location>
        <begin position="1"/>
        <end position="20"/>
    </location>
</feature>
<dbReference type="GeneID" id="104715460"/>
<dbReference type="RefSeq" id="XP_010431167.1">
    <property type="nucleotide sequence ID" value="XM_010432865.1"/>
</dbReference>
<evidence type="ECO:0000313" key="4">
    <source>
        <dbReference type="RefSeq" id="XP_010431167.1"/>
    </source>
</evidence>
<dbReference type="Pfam" id="PF14291">
    <property type="entry name" value="DUF4371"/>
    <property type="match status" value="1"/>
</dbReference>
<evidence type="ECO:0000259" key="2">
    <source>
        <dbReference type="Pfam" id="PF14291"/>
    </source>
</evidence>
<name>A0ABM0TTJ9_CAMSA</name>
<keyword evidence="3" id="KW-1185">Reference proteome</keyword>
<protein>
    <submittedName>
        <fullName evidence="4">Uncharacterized protein LOC104715460</fullName>
    </submittedName>
</protein>
<dbReference type="PANTHER" id="PTHR45749:SF37">
    <property type="entry name" value="OS05G0311600 PROTEIN"/>
    <property type="match status" value="1"/>
</dbReference>
<accession>A0ABM0TTJ9</accession>
<evidence type="ECO:0000313" key="3">
    <source>
        <dbReference type="Proteomes" id="UP000694864"/>
    </source>
</evidence>
<proteinExistence type="predicted"/>
<dbReference type="Proteomes" id="UP000694864">
    <property type="component" value="Chromosome 9"/>
</dbReference>
<dbReference type="InterPro" id="IPR025398">
    <property type="entry name" value="DUF4371"/>
</dbReference>
<evidence type="ECO:0000256" key="1">
    <source>
        <dbReference type="SAM" id="MobiDB-lite"/>
    </source>
</evidence>
<feature type="domain" description="DUF4371" evidence="2">
    <location>
        <begin position="79"/>
        <end position="185"/>
    </location>
</feature>
<feature type="compositionally biased region" description="Polar residues" evidence="1">
    <location>
        <begin position="9"/>
        <end position="18"/>
    </location>
</feature>